<evidence type="ECO:0000313" key="11">
    <source>
        <dbReference type="EMBL" id="ORY15098.1"/>
    </source>
</evidence>
<proteinExistence type="predicted"/>
<evidence type="ECO:0000256" key="5">
    <source>
        <dbReference type="ARBA" id="ARBA00022737"/>
    </source>
</evidence>
<dbReference type="Gene3D" id="1.10.472.80">
    <property type="entry name" value="Ypt/Rab-GAP domain of gyp1p, domain 3"/>
    <property type="match status" value="1"/>
</dbReference>
<evidence type="ECO:0000256" key="8">
    <source>
        <dbReference type="ARBA" id="ARBA00023273"/>
    </source>
</evidence>
<sequence length="490" mass="59973">RKIIWKYILKLPENKKEFDIYSTKDLHPAVIKYKKKYSLKVYRVLRSMEKIMSMLCYWSPVFENIDYLPNMVFPFAKIYENDTFTCFEVLLTVIINYCQKWWEFYPNPPIECLDMLESLLNYHDKELYHHFVKYEITSQYYGWELINNFFSDILSKDEWLCLWDNIFTSCDTSFLYYFIIAYLKYFKKSILKITDVDDFVFFVHKENPCQFFKIIKLTYSIKKCTPSDLKFKKLLKPYYSLDSNSSYPIFNEYPKYIINYQSKLKEKIRVEEEDYLKKKKIAEEMKKLSDELKKDYKQMKSNKWKMSDIVSKWWESMIGLNDELDKEEKIKNMKDVVTERNKFFESSAQTQEQYINLLSKAIGNNQRKYDENVLAENFDKEFDKVQKEWMSRKEELNQLKKEELEMDTKRIENLIGNLDNVGLNNKKNEVSLSYVYIYIYLLYYSFFFFFFFFCNILMNYLIYLIYSLNSITKKKHLFFFFFFSNPYILN</sequence>
<dbReference type="GO" id="GO:0036064">
    <property type="term" value="C:ciliary basal body"/>
    <property type="evidence" value="ECO:0007669"/>
    <property type="project" value="TreeGrafter"/>
</dbReference>
<dbReference type="GO" id="GO:0060271">
    <property type="term" value="P:cilium assembly"/>
    <property type="evidence" value="ECO:0007669"/>
    <property type="project" value="TreeGrafter"/>
</dbReference>
<evidence type="ECO:0000256" key="7">
    <source>
        <dbReference type="ARBA" id="ARBA00023212"/>
    </source>
</evidence>
<keyword evidence="9" id="KW-0472">Membrane</keyword>
<protein>
    <recommendedName>
        <fullName evidence="10">Rab-GAP TBC domain-containing protein</fullName>
    </recommendedName>
</protein>
<keyword evidence="12" id="KW-1185">Reference proteome</keyword>
<feature type="non-terminal residue" evidence="11">
    <location>
        <position position="1"/>
    </location>
</feature>
<dbReference type="SUPFAM" id="SSF47923">
    <property type="entry name" value="Ypt/Rab-GAP domain of gyp1p"/>
    <property type="match status" value="1"/>
</dbReference>
<evidence type="ECO:0000256" key="6">
    <source>
        <dbReference type="ARBA" id="ARBA00023054"/>
    </source>
</evidence>
<evidence type="ECO:0000259" key="10">
    <source>
        <dbReference type="PROSITE" id="PS50086"/>
    </source>
</evidence>
<reference evidence="11 12" key="1">
    <citation type="submission" date="2016-08" db="EMBL/GenBank/DDBJ databases">
        <title>A Parts List for Fungal Cellulosomes Revealed by Comparative Genomics.</title>
        <authorList>
            <consortium name="DOE Joint Genome Institute"/>
            <person name="Haitjema C.H."/>
            <person name="Gilmore S.P."/>
            <person name="Henske J.K."/>
            <person name="Solomon K.V."/>
            <person name="De Groot R."/>
            <person name="Kuo A."/>
            <person name="Mondo S.J."/>
            <person name="Salamov A.A."/>
            <person name="Labutti K."/>
            <person name="Zhao Z."/>
            <person name="Chiniquy J."/>
            <person name="Barry K."/>
            <person name="Brewer H.M."/>
            <person name="Purvine S.O."/>
            <person name="Wright A.T."/>
            <person name="Boxma B."/>
            <person name="Van Alen T."/>
            <person name="Hackstein J.H."/>
            <person name="Baker S.E."/>
            <person name="Grigoriev I.V."/>
            <person name="O'Malley M.A."/>
        </authorList>
    </citation>
    <scope>NUCLEOTIDE SEQUENCE [LARGE SCALE GENOMIC DNA]</scope>
    <source>
        <strain evidence="11 12">G1</strain>
    </source>
</reference>
<organism evidence="11 12">
    <name type="scientific">Neocallimastix californiae</name>
    <dbReference type="NCBI Taxonomy" id="1754190"/>
    <lineage>
        <taxon>Eukaryota</taxon>
        <taxon>Fungi</taxon>
        <taxon>Fungi incertae sedis</taxon>
        <taxon>Chytridiomycota</taxon>
        <taxon>Chytridiomycota incertae sedis</taxon>
        <taxon>Neocallimastigomycetes</taxon>
        <taxon>Neocallimastigales</taxon>
        <taxon>Neocallimastigaceae</taxon>
        <taxon>Neocallimastix</taxon>
    </lineage>
</organism>
<evidence type="ECO:0000256" key="4">
    <source>
        <dbReference type="ARBA" id="ARBA00022574"/>
    </source>
</evidence>
<keyword evidence="4" id="KW-0853">WD repeat</keyword>
<name>A0A1Y1ZXZ4_9FUNG</name>
<dbReference type="Pfam" id="PF00566">
    <property type="entry name" value="RabGAP-TBC"/>
    <property type="match status" value="1"/>
</dbReference>
<dbReference type="InterPro" id="IPR035969">
    <property type="entry name" value="Rab-GAP_TBC_sf"/>
</dbReference>
<dbReference type="InterPro" id="IPR051570">
    <property type="entry name" value="TBC1_cilium_biogenesis"/>
</dbReference>
<dbReference type="PANTHER" id="PTHR19853">
    <property type="entry name" value="WD REPEAT CONTAINING PROTEIN 3 WDR3"/>
    <property type="match status" value="1"/>
</dbReference>
<accession>A0A1Y1ZXZ4</accession>
<dbReference type="STRING" id="1754190.A0A1Y1ZXZ4"/>
<dbReference type="EMBL" id="MCOG01000344">
    <property type="protein sequence ID" value="ORY15098.1"/>
    <property type="molecule type" value="Genomic_DNA"/>
</dbReference>
<feature type="transmembrane region" description="Helical" evidence="9">
    <location>
        <begin position="435"/>
        <end position="466"/>
    </location>
</feature>
<dbReference type="OrthoDB" id="5578278at2759"/>
<gene>
    <name evidence="11" type="ORF">LY90DRAFT_436739</name>
</gene>
<feature type="domain" description="Rab-GAP TBC" evidence="10">
    <location>
        <begin position="1"/>
        <end position="170"/>
    </location>
</feature>
<dbReference type="PANTHER" id="PTHR19853:SF1">
    <property type="entry name" value="TBC1 DOMAIN FAMILY MEMBER 31"/>
    <property type="match status" value="1"/>
</dbReference>
<evidence type="ECO:0000256" key="2">
    <source>
        <dbReference type="ARBA" id="ARBA00004245"/>
    </source>
</evidence>
<keyword evidence="7" id="KW-0206">Cytoskeleton</keyword>
<keyword evidence="3" id="KW-0963">Cytoplasm</keyword>
<evidence type="ECO:0000256" key="1">
    <source>
        <dbReference type="ARBA" id="ARBA00004138"/>
    </source>
</evidence>
<evidence type="ECO:0000313" key="12">
    <source>
        <dbReference type="Proteomes" id="UP000193920"/>
    </source>
</evidence>
<keyword evidence="9" id="KW-0812">Transmembrane</keyword>
<keyword evidence="5" id="KW-0677">Repeat</keyword>
<keyword evidence="9" id="KW-1133">Transmembrane helix</keyword>
<evidence type="ECO:0000256" key="9">
    <source>
        <dbReference type="SAM" id="Phobius"/>
    </source>
</evidence>
<keyword evidence="6" id="KW-0175">Coiled coil</keyword>
<dbReference type="InterPro" id="IPR000195">
    <property type="entry name" value="Rab-GAP-TBC_dom"/>
</dbReference>
<comment type="caution">
    <text evidence="11">The sequence shown here is derived from an EMBL/GenBank/DDBJ whole genome shotgun (WGS) entry which is preliminary data.</text>
</comment>
<comment type="subcellular location">
    <subcellularLocation>
        <location evidence="1">Cell projection</location>
        <location evidence="1">Cilium</location>
    </subcellularLocation>
    <subcellularLocation>
        <location evidence="2">Cytoplasm</location>
        <location evidence="2">Cytoskeleton</location>
    </subcellularLocation>
</comment>
<keyword evidence="8" id="KW-0966">Cell projection</keyword>
<dbReference type="PROSITE" id="PS50086">
    <property type="entry name" value="TBC_RABGAP"/>
    <property type="match status" value="1"/>
</dbReference>
<dbReference type="AlphaFoldDB" id="A0A1Y1ZXZ4"/>
<dbReference type="Proteomes" id="UP000193920">
    <property type="component" value="Unassembled WGS sequence"/>
</dbReference>
<evidence type="ECO:0000256" key="3">
    <source>
        <dbReference type="ARBA" id="ARBA00022490"/>
    </source>
</evidence>